<dbReference type="InterPro" id="IPR036388">
    <property type="entry name" value="WH-like_DNA-bd_sf"/>
</dbReference>
<evidence type="ECO:0000313" key="6">
    <source>
        <dbReference type="Proteomes" id="UP000327424"/>
    </source>
</evidence>
<dbReference type="Gene3D" id="1.10.10.10">
    <property type="entry name" value="Winged helix-like DNA-binding domain superfamily/Winged helix DNA-binding domain"/>
    <property type="match status" value="1"/>
</dbReference>
<dbReference type="GO" id="GO:0006355">
    <property type="term" value="P:regulation of DNA-templated transcription"/>
    <property type="evidence" value="ECO:0007669"/>
    <property type="project" value="InterPro"/>
</dbReference>
<name>A0A5J6WJK3_MORMI</name>
<dbReference type="PANTHER" id="PTHR44688">
    <property type="entry name" value="DNA-BINDING TRANSCRIPTIONAL ACTIVATOR DEVR_DOSR"/>
    <property type="match status" value="1"/>
</dbReference>
<dbReference type="PRINTS" id="PR00038">
    <property type="entry name" value="HTHLUXR"/>
</dbReference>
<dbReference type="GO" id="GO:0003677">
    <property type="term" value="F:DNA binding"/>
    <property type="evidence" value="ECO:0007669"/>
    <property type="project" value="UniProtKB-KW"/>
</dbReference>
<dbReference type="SUPFAM" id="SSF46894">
    <property type="entry name" value="C-terminal effector domain of the bipartite response regulators"/>
    <property type="match status" value="1"/>
</dbReference>
<proteinExistence type="predicted"/>
<evidence type="ECO:0000256" key="3">
    <source>
        <dbReference type="ARBA" id="ARBA00023163"/>
    </source>
</evidence>
<dbReference type="Gene3D" id="3.40.50.2300">
    <property type="match status" value="1"/>
</dbReference>
<accession>A0A5J6WJK3</accession>
<keyword evidence="6" id="KW-1185">Reference proteome</keyword>
<dbReference type="PROSITE" id="PS50043">
    <property type="entry name" value="HTH_LUXR_2"/>
    <property type="match status" value="1"/>
</dbReference>
<dbReference type="Pfam" id="PF00196">
    <property type="entry name" value="GerE"/>
    <property type="match status" value="1"/>
</dbReference>
<evidence type="ECO:0000256" key="2">
    <source>
        <dbReference type="ARBA" id="ARBA00023125"/>
    </source>
</evidence>
<protein>
    <submittedName>
        <fullName evidence="5">Helix-turn-helix transcriptional regulator</fullName>
    </submittedName>
</protein>
<evidence type="ECO:0000259" key="4">
    <source>
        <dbReference type="PROSITE" id="PS50043"/>
    </source>
</evidence>
<dbReference type="Pfam" id="PF21155">
    <property type="entry name" value="VpsT-like_REC"/>
    <property type="match status" value="1"/>
</dbReference>
<dbReference type="InterPro" id="IPR016032">
    <property type="entry name" value="Sig_transdc_resp-reg_C-effctor"/>
</dbReference>
<gene>
    <name evidence="5" type="ORF">FR932_10240</name>
</gene>
<organism evidence="5 6">
    <name type="scientific">Moritella marina ATCC 15381</name>
    <dbReference type="NCBI Taxonomy" id="1202962"/>
    <lineage>
        <taxon>Bacteria</taxon>
        <taxon>Pseudomonadati</taxon>
        <taxon>Pseudomonadota</taxon>
        <taxon>Gammaproteobacteria</taxon>
        <taxon>Alteromonadales</taxon>
        <taxon>Moritellaceae</taxon>
        <taxon>Moritella</taxon>
    </lineage>
</organism>
<dbReference type="RefSeq" id="WP_019440520.1">
    <property type="nucleotide sequence ID" value="NZ_ALOE01000009.1"/>
</dbReference>
<keyword evidence="1" id="KW-0805">Transcription regulation</keyword>
<dbReference type="Proteomes" id="UP000327424">
    <property type="component" value="Chromosome"/>
</dbReference>
<dbReference type="AlphaFoldDB" id="A0A5J6WJK3"/>
<dbReference type="FunFam" id="1.10.10.10:FF:000153">
    <property type="entry name" value="LuxR family transcriptional regulator"/>
    <property type="match status" value="1"/>
</dbReference>
<dbReference type="PROSITE" id="PS00622">
    <property type="entry name" value="HTH_LUXR_1"/>
    <property type="match status" value="1"/>
</dbReference>
<dbReference type="KEGG" id="mmaa:FR932_10240"/>
<dbReference type="InterPro" id="IPR000792">
    <property type="entry name" value="Tscrpt_reg_LuxR_C"/>
</dbReference>
<dbReference type="OrthoDB" id="561214at2"/>
<dbReference type="InterPro" id="IPR049151">
    <property type="entry name" value="CsgD-like_REC"/>
</dbReference>
<dbReference type="SMART" id="SM00421">
    <property type="entry name" value="HTH_LUXR"/>
    <property type="match status" value="1"/>
</dbReference>
<reference evidence="5 6" key="1">
    <citation type="submission" date="2019-09" db="EMBL/GenBank/DDBJ databases">
        <title>Hybrid Assembly of the complete Genome of the Deep-Sea Bacterium Moritella marina from long Nanopore and Illumina reads.</title>
        <authorList>
            <person name="Magin S."/>
            <person name="Georgoulis A."/>
            <person name="Papadimitriou K."/>
            <person name="Iliakis G."/>
            <person name="Vorgias C.E."/>
        </authorList>
    </citation>
    <scope>NUCLEOTIDE SEQUENCE [LARGE SCALE GENOMIC DNA]</scope>
    <source>
        <strain evidence="5 6">MP-1</strain>
    </source>
</reference>
<keyword evidence="2" id="KW-0238">DNA-binding</keyword>
<evidence type="ECO:0000313" key="5">
    <source>
        <dbReference type="EMBL" id="QFI38197.1"/>
    </source>
</evidence>
<keyword evidence="3" id="KW-0804">Transcription</keyword>
<evidence type="ECO:0000256" key="1">
    <source>
        <dbReference type="ARBA" id="ARBA00023015"/>
    </source>
</evidence>
<dbReference type="PANTHER" id="PTHR44688:SF16">
    <property type="entry name" value="DNA-BINDING TRANSCRIPTIONAL ACTIVATOR DEVR_DOSR"/>
    <property type="match status" value="1"/>
</dbReference>
<dbReference type="CDD" id="cd06170">
    <property type="entry name" value="LuxR_C_like"/>
    <property type="match status" value="1"/>
</dbReference>
<dbReference type="EMBL" id="CP044399">
    <property type="protein sequence ID" value="QFI38197.1"/>
    <property type="molecule type" value="Genomic_DNA"/>
</dbReference>
<feature type="domain" description="HTH luxR-type" evidence="4">
    <location>
        <begin position="151"/>
        <end position="216"/>
    </location>
</feature>
<sequence length="220" mass="25390">MINEKYTCYLVSKSSLQSSLLKQSLEKSLDIVILDVSFTELLQSLSSKKSNKNLNYVIIDLNHLQDDYLSKYLILVDEKNLNTKEILINSESVIIIDDLMRLPNLTGLFYESDTMELMSKGMQKMLDGEFWISRDLATSIITVHRKDKYFTSSVIAELTRREEEIMKLLTLGASNSQIAEQLFVSENTVKTHLHNVFKKIKVKSRLQAVMWAKGQQFQRV</sequence>